<dbReference type="RefSeq" id="WP_057873870.1">
    <property type="nucleotide sequence ID" value="NZ_AYYI01000034.1"/>
</dbReference>
<dbReference type="GO" id="GO:0005524">
    <property type="term" value="F:ATP binding"/>
    <property type="evidence" value="ECO:0007669"/>
    <property type="project" value="UniProtKB-KW"/>
</dbReference>
<evidence type="ECO:0000256" key="5">
    <source>
        <dbReference type="ARBA" id="ARBA00022741"/>
    </source>
</evidence>
<evidence type="ECO:0000256" key="3">
    <source>
        <dbReference type="ARBA" id="ARBA00022448"/>
    </source>
</evidence>
<evidence type="ECO:0000313" key="11">
    <source>
        <dbReference type="Proteomes" id="UP000051638"/>
    </source>
</evidence>
<protein>
    <recommendedName>
        <fullName evidence="9">ABC transporter domain-containing protein</fullName>
    </recommendedName>
</protein>
<reference evidence="10 11" key="1">
    <citation type="journal article" date="2015" name="Genome Announc.">
        <title>Expanding the biotechnology potential of lactobacilli through comparative genomics of 213 strains and associated genera.</title>
        <authorList>
            <person name="Sun Z."/>
            <person name="Harris H.M."/>
            <person name="McCann A."/>
            <person name="Guo C."/>
            <person name="Argimon S."/>
            <person name="Zhang W."/>
            <person name="Yang X."/>
            <person name="Jeffery I.B."/>
            <person name="Cooney J.C."/>
            <person name="Kagawa T.F."/>
            <person name="Liu W."/>
            <person name="Song Y."/>
            <person name="Salvetti E."/>
            <person name="Wrobel A."/>
            <person name="Rasinkangas P."/>
            <person name="Parkhill J."/>
            <person name="Rea M.C."/>
            <person name="O'Sullivan O."/>
            <person name="Ritari J."/>
            <person name="Douillard F.P."/>
            <person name="Paul Ross R."/>
            <person name="Yang R."/>
            <person name="Briner A.E."/>
            <person name="Felis G.E."/>
            <person name="de Vos W.M."/>
            <person name="Barrangou R."/>
            <person name="Klaenhammer T.R."/>
            <person name="Caufield P.W."/>
            <person name="Cui Y."/>
            <person name="Zhang H."/>
            <person name="O'Toole P.W."/>
        </authorList>
    </citation>
    <scope>NUCLEOTIDE SEQUENCE [LARGE SCALE GENOMIC DNA]</scope>
    <source>
        <strain evidence="10 11">DSM 20253</strain>
    </source>
</reference>
<keyword evidence="7" id="KW-1278">Translocase</keyword>
<dbReference type="OrthoDB" id="9805514at2"/>
<dbReference type="Pfam" id="PF00005">
    <property type="entry name" value="ABC_tran"/>
    <property type="match status" value="1"/>
</dbReference>
<dbReference type="InterPro" id="IPR003439">
    <property type="entry name" value="ABC_transporter-like_ATP-bd"/>
</dbReference>
<organism evidence="10 11">
    <name type="scientific">Loigolactobacillus rennini DSM 20253</name>
    <dbReference type="NCBI Taxonomy" id="1423796"/>
    <lineage>
        <taxon>Bacteria</taxon>
        <taxon>Bacillati</taxon>
        <taxon>Bacillota</taxon>
        <taxon>Bacilli</taxon>
        <taxon>Lactobacillales</taxon>
        <taxon>Lactobacillaceae</taxon>
        <taxon>Loigolactobacillus</taxon>
    </lineage>
</organism>
<dbReference type="AlphaFoldDB" id="A0A0R2D3G6"/>
<evidence type="ECO:0000256" key="2">
    <source>
        <dbReference type="ARBA" id="ARBA00005417"/>
    </source>
</evidence>
<comment type="similarity">
    <text evidence="2">Belongs to the ABC transporter superfamily.</text>
</comment>
<comment type="subcellular location">
    <subcellularLocation>
        <location evidence="1">Cell membrane</location>
        <topology evidence="1">Peripheral membrane protein</topology>
    </subcellularLocation>
</comment>
<sequence length="298" mass="32953">MAVIKQSANALLKVTHVQYAVEQLLNLNMETRKTEILHDINLSVYPNEILGLVGPNGSGKSTLSKILAHIIEPNQGKITLNGADYQSIQPEWHLHQLVTMVFQDVEAQFIGQNFTEDMLLYLTNFGYNETQIENAITEVTSLFGLQDLVEQPFTALSGGQKQLLAIAEALAIHPQLLILDEPTAQLDGPNTDMVIQLLQQLQREHRVTILLVTHKLAELALTDRVLVLNQGTIKQSYATKSLLTDQAVLEANQLPVPDTLAIITALKQAGLPVGQLADNSLPAFTREVARLLRRQQHA</sequence>
<feature type="domain" description="ABC transporter" evidence="9">
    <location>
        <begin position="12"/>
        <end position="255"/>
    </location>
</feature>
<dbReference type="SMART" id="SM00382">
    <property type="entry name" value="AAA"/>
    <property type="match status" value="1"/>
</dbReference>
<evidence type="ECO:0000256" key="1">
    <source>
        <dbReference type="ARBA" id="ARBA00004202"/>
    </source>
</evidence>
<accession>A0A0R2D3G6</accession>
<dbReference type="InterPro" id="IPR003593">
    <property type="entry name" value="AAA+_ATPase"/>
</dbReference>
<keyword evidence="8" id="KW-0472">Membrane</keyword>
<dbReference type="Gene3D" id="3.40.50.300">
    <property type="entry name" value="P-loop containing nucleotide triphosphate hydrolases"/>
    <property type="match status" value="1"/>
</dbReference>
<dbReference type="InterPro" id="IPR027417">
    <property type="entry name" value="P-loop_NTPase"/>
</dbReference>
<evidence type="ECO:0000313" key="10">
    <source>
        <dbReference type="EMBL" id="KRM98416.1"/>
    </source>
</evidence>
<dbReference type="EMBL" id="AYYI01000034">
    <property type="protein sequence ID" value="KRM98416.1"/>
    <property type="molecule type" value="Genomic_DNA"/>
</dbReference>
<dbReference type="GO" id="GO:0042626">
    <property type="term" value="F:ATPase-coupled transmembrane transporter activity"/>
    <property type="evidence" value="ECO:0007669"/>
    <property type="project" value="TreeGrafter"/>
</dbReference>
<dbReference type="InterPro" id="IPR050095">
    <property type="entry name" value="ECF_ABC_transporter_ATP-bd"/>
</dbReference>
<keyword evidence="5" id="KW-0547">Nucleotide-binding</keyword>
<dbReference type="CDD" id="cd03225">
    <property type="entry name" value="ABC_cobalt_CbiO_domain1"/>
    <property type="match status" value="1"/>
</dbReference>
<dbReference type="InterPro" id="IPR017871">
    <property type="entry name" value="ABC_transporter-like_CS"/>
</dbReference>
<dbReference type="GO" id="GO:0016887">
    <property type="term" value="F:ATP hydrolysis activity"/>
    <property type="evidence" value="ECO:0007669"/>
    <property type="project" value="InterPro"/>
</dbReference>
<dbReference type="GO" id="GO:0043190">
    <property type="term" value="C:ATP-binding cassette (ABC) transporter complex"/>
    <property type="evidence" value="ECO:0007669"/>
    <property type="project" value="TreeGrafter"/>
</dbReference>
<keyword evidence="11" id="KW-1185">Reference proteome</keyword>
<proteinExistence type="inferred from homology"/>
<dbReference type="SUPFAM" id="SSF52540">
    <property type="entry name" value="P-loop containing nucleoside triphosphate hydrolases"/>
    <property type="match status" value="1"/>
</dbReference>
<dbReference type="STRING" id="1423796.FC24_GL001301"/>
<dbReference type="Proteomes" id="UP000051638">
    <property type="component" value="Unassembled WGS sequence"/>
</dbReference>
<evidence type="ECO:0000256" key="7">
    <source>
        <dbReference type="ARBA" id="ARBA00022967"/>
    </source>
</evidence>
<dbReference type="InterPro" id="IPR015856">
    <property type="entry name" value="ABC_transpr_CbiO/EcfA_su"/>
</dbReference>
<dbReference type="PATRIC" id="fig|1423796.3.peg.1327"/>
<keyword evidence="6" id="KW-0067">ATP-binding</keyword>
<evidence type="ECO:0000256" key="6">
    <source>
        <dbReference type="ARBA" id="ARBA00022840"/>
    </source>
</evidence>
<dbReference type="PANTHER" id="PTHR43553">
    <property type="entry name" value="HEAVY METAL TRANSPORTER"/>
    <property type="match status" value="1"/>
</dbReference>
<dbReference type="PROSITE" id="PS50893">
    <property type="entry name" value="ABC_TRANSPORTER_2"/>
    <property type="match status" value="1"/>
</dbReference>
<evidence type="ECO:0000256" key="4">
    <source>
        <dbReference type="ARBA" id="ARBA00022475"/>
    </source>
</evidence>
<keyword evidence="3" id="KW-0813">Transport</keyword>
<gene>
    <name evidence="10" type="ORF">FC24_GL001301</name>
</gene>
<evidence type="ECO:0000259" key="9">
    <source>
        <dbReference type="PROSITE" id="PS50893"/>
    </source>
</evidence>
<comment type="caution">
    <text evidence="10">The sequence shown here is derived from an EMBL/GenBank/DDBJ whole genome shotgun (WGS) entry which is preliminary data.</text>
</comment>
<dbReference type="PROSITE" id="PS00211">
    <property type="entry name" value="ABC_TRANSPORTER_1"/>
    <property type="match status" value="1"/>
</dbReference>
<keyword evidence="4" id="KW-1003">Cell membrane</keyword>
<name>A0A0R2D3G6_9LACO</name>
<evidence type="ECO:0000256" key="8">
    <source>
        <dbReference type="ARBA" id="ARBA00023136"/>
    </source>
</evidence>